<organism evidence="1 2">
    <name type="scientific">Streptococcus macacae NCTC 11558</name>
    <dbReference type="NCBI Taxonomy" id="764298"/>
    <lineage>
        <taxon>Bacteria</taxon>
        <taxon>Bacillati</taxon>
        <taxon>Bacillota</taxon>
        <taxon>Bacilli</taxon>
        <taxon>Lactobacillales</taxon>
        <taxon>Streptococcaceae</taxon>
        <taxon>Streptococcus</taxon>
    </lineage>
</organism>
<gene>
    <name evidence="1" type="ORF">STRMA_1098</name>
</gene>
<dbReference type="AlphaFoldDB" id="G5JVT0"/>
<sequence>MFDKTPPFLDGDIENKDQKGAKKVILLNPFFAYIVKKEKIKGLKIENRLSKKNDKSENKAELLEKLDKSV</sequence>
<reference evidence="1 2" key="1">
    <citation type="journal article" date="2014" name="Int. J. Syst. Evol. Microbiol.">
        <title>Phylogenomics and the dynamic genome evolution of the genus Streptococcus.</title>
        <authorList>
            <consortium name="The Broad Institute Genome Sequencing Platform"/>
            <person name="Richards V.P."/>
            <person name="Palmer S.R."/>
            <person name="Pavinski Bitar P.D."/>
            <person name="Qin X."/>
            <person name="Weinstock G.M."/>
            <person name="Highlander S.K."/>
            <person name="Town C.D."/>
            <person name="Burne R.A."/>
            <person name="Stanhope M.J."/>
        </authorList>
    </citation>
    <scope>NUCLEOTIDE SEQUENCE [LARGE SCALE GENOMIC DNA]</scope>
    <source>
        <strain evidence="1 2">NCTC 11558</strain>
    </source>
</reference>
<comment type="caution">
    <text evidence="1">The sequence shown here is derived from an EMBL/GenBank/DDBJ whole genome shotgun (WGS) entry which is preliminary data.</text>
</comment>
<name>G5JVT0_9STRE</name>
<dbReference type="EMBL" id="AEUW02000001">
    <property type="protein sequence ID" value="EHJ52116.1"/>
    <property type="molecule type" value="Genomic_DNA"/>
</dbReference>
<proteinExistence type="predicted"/>
<keyword evidence="2" id="KW-1185">Reference proteome</keyword>
<evidence type="ECO:0000313" key="2">
    <source>
        <dbReference type="Proteomes" id="UP000003573"/>
    </source>
</evidence>
<evidence type="ECO:0000313" key="1">
    <source>
        <dbReference type="EMBL" id="EHJ52116.1"/>
    </source>
</evidence>
<protein>
    <submittedName>
        <fullName evidence="1">Uncharacterized protein</fullName>
    </submittedName>
</protein>
<dbReference type="STRING" id="764298.STRMA_1098"/>
<dbReference type="Proteomes" id="UP000003573">
    <property type="component" value="Unassembled WGS sequence"/>
</dbReference>
<accession>G5JVT0</accession>